<accession>A0ABS5ZJX7</accession>
<sequence length="123" mass="14404">MAISKKNRRTLIHKGIKYLWWIIDEFDPYTGDSLLVTVASEDKKFIVKYYINQAHNGRRFLTVIGPEFSCDTITGGVWKRFACPKFEEERIFKPKSVVKLIDWCLDPKLDKVEVDYLGKEVSQ</sequence>
<reference evidence="1 2" key="1">
    <citation type="submission" date="2021-04" db="EMBL/GenBank/DDBJ databases">
        <authorList>
            <person name="Pira H."/>
            <person name="Risdian C."/>
            <person name="Wink J."/>
        </authorList>
    </citation>
    <scope>NUCLEOTIDE SEQUENCE [LARGE SCALE GENOMIC DNA]</scope>
    <source>
        <strain evidence="1 2">WH53</strain>
    </source>
</reference>
<proteinExistence type="predicted"/>
<organism evidence="1 2">
    <name type="scientific">Zooshikella harenae</name>
    <dbReference type="NCBI Taxonomy" id="2827238"/>
    <lineage>
        <taxon>Bacteria</taxon>
        <taxon>Pseudomonadati</taxon>
        <taxon>Pseudomonadota</taxon>
        <taxon>Gammaproteobacteria</taxon>
        <taxon>Oceanospirillales</taxon>
        <taxon>Zooshikellaceae</taxon>
        <taxon>Zooshikella</taxon>
    </lineage>
</organism>
<dbReference type="RefSeq" id="WP_215822460.1">
    <property type="nucleotide sequence ID" value="NZ_JAGSOY010000175.1"/>
</dbReference>
<evidence type="ECO:0000313" key="2">
    <source>
        <dbReference type="Proteomes" id="UP000690515"/>
    </source>
</evidence>
<dbReference type="Proteomes" id="UP000690515">
    <property type="component" value="Unassembled WGS sequence"/>
</dbReference>
<gene>
    <name evidence="1" type="ORF">KCG35_24405</name>
</gene>
<evidence type="ECO:0008006" key="3">
    <source>
        <dbReference type="Google" id="ProtNLM"/>
    </source>
</evidence>
<evidence type="ECO:0000313" key="1">
    <source>
        <dbReference type="EMBL" id="MBU2714193.1"/>
    </source>
</evidence>
<protein>
    <recommendedName>
        <fullName evidence="3">WYL domain-containing protein</fullName>
    </recommendedName>
</protein>
<dbReference type="EMBL" id="JAGSOY010000175">
    <property type="protein sequence ID" value="MBU2714193.1"/>
    <property type="molecule type" value="Genomic_DNA"/>
</dbReference>
<name>A0ABS5ZJX7_9GAMM</name>
<keyword evidence="2" id="KW-1185">Reference proteome</keyword>
<comment type="caution">
    <text evidence="1">The sequence shown here is derived from an EMBL/GenBank/DDBJ whole genome shotgun (WGS) entry which is preliminary data.</text>
</comment>